<dbReference type="GO" id="GO:0006465">
    <property type="term" value="P:signal peptide processing"/>
    <property type="evidence" value="ECO:0007669"/>
    <property type="project" value="TreeGrafter"/>
</dbReference>
<organism evidence="5 6">
    <name type="scientific">Streptomyces natalensis ATCC 27448</name>
    <dbReference type="NCBI Taxonomy" id="1240678"/>
    <lineage>
        <taxon>Bacteria</taxon>
        <taxon>Bacillati</taxon>
        <taxon>Actinomycetota</taxon>
        <taxon>Actinomycetes</taxon>
        <taxon>Kitasatosporales</taxon>
        <taxon>Streptomycetaceae</taxon>
        <taxon>Streptomyces</taxon>
    </lineage>
</organism>
<evidence type="ECO:0000313" key="6">
    <source>
        <dbReference type="Proteomes" id="UP000032458"/>
    </source>
</evidence>
<feature type="transmembrane region" description="Helical" evidence="3">
    <location>
        <begin position="83"/>
        <end position="101"/>
    </location>
</feature>
<dbReference type="PANTHER" id="PTHR30487:SF0">
    <property type="entry name" value="PREPILIN LEADER PEPTIDASE_N-METHYLTRANSFERASE-RELATED"/>
    <property type="match status" value="1"/>
</dbReference>
<dbReference type="GO" id="GO:0004190">
    <property type="term" value="F:aspartic-type endopeptidase activity"/>
    <property type="evidence" value="ECO:0007669"/>
    <property type="project" value="InterPro"/>
</dbReference>
<feature type="transmembrane region" description="Helical" evidence="3">
    <location>
        <begin position="199"/>
        <end position="224"/>
    </location>
</feature>
<dbReference type="InterPro" id="IPR050882">
    <property type="entry name" value="Prepilin_peptidase/N-MTase"/>
</dbReference>
<dbReference type="Pfam" id="PF01478">
    <property type="entry name" value="Peptidase_A24"/>
    <property type="match status" value="1"/>
</dbReference>
<dbReference type="Gene3D" id="1.20.120.1220">
    <property type="match status" value="1"/>
</dbReference>
<evidence type="ECO:0000259" key="4">
    <source>
        <dbReference type="Pfam" id="PF01478"/>
    </source>
</evidence>
<evidence type="ECO:0000313" key="5">
    <source>
        <dbReference type="EMBL" id="KIZ15414.1"/>
    </source>
</evidence>
<accession>A0A0D7CGM3</accession>
<keyword evidence="3" id="KW-0472">Membrane</keyword>
<feature type="domain" description="Prepilin type IV endopeptidase peptidase" evidence="4">
    <location>
        <begin position="115"/>
        <end position="222"/>
    </location>
</feature>
<evidence type="ECO:0000256" key="1">
    <source>
        <dbReference type="ARBA" id="ARBA00005801"/>
    </source>
</evidence>
<keyword evidence="3" id="KW-1133">Transmembrane helix</keyword>
<evidence type="ECO:0000256" key="3">
    <source>
        <dbReference type="SAM" id="Phobius"/>
    </source>
</evidence>
<dbReference type="InterPro" id="IPR014032">
    <property type="entry name" value="Peptidase_A24A_bac"/>
</dbReference>
<feature type="transmembrane region" description="Helical" evidence="3">
    <location>
        <begin position="159"/>
        <end position="179"/>
    </location>
</feature>
<name>A0A0D7CGM3_9ACTN</name>
<keyword evidence="3" id="KW-0812">Transmembrane</keyword>
<proteinExistence type="inferred from homology"/>
<feature type="transmembrane region" description="Helical" evidence="3">
    <location>
        <begin position="133"/>
        <end position="152"/>
    </location>
</feature>
<dbReference type="EMBL" id="JRKI01000034">
    <property type="protein sequence ID" value="KIZ15414.1"/>
    <property type="molecule type" value="Genomic_DNA"/>
</dbReference>
<dbReference type="PRINTS" id="PR00864">
    <property type="entry name" value="PREPILNPTASE"/>
</dbReference>
<gene>
    <name evidence="5" type="ORF">SNA_28080</name>
</gene>
<dbReference type="AlphaFoldDB" id="A0A0D7CGM3"/>
<keyword evidence="6" id="KW-1185">Reference proteome</keyword>
<sequence>MELALIVLSVAFGGAAGLLVPRPAYRLAVEASQRWRSHCPRGHAITGWGNGWVGLGRCTATGSPVDDGGKQPKGSPCRYGRRLVVAPAISALACALLTAVVGMRPESVVCMMVTPFGVLLGLIDAAVHRLPDVLTLPVAGGTVALLGIVALLPGHHGSWATAAGGSIVLAALYFVMFLINPSGMGLGDVKLALSVGALLGWYGWPTLFLGTLVAFCLAALYGVGLMILRRATRRSAIAFGPFMLLGALAGVAFGAWTT</sequence>
<comment type="similarity">
    <text evidence="1 2">Belongs to the peptidase A24 family.</text>
</comment>
<evidence type="ECO:0000256" key="2">
    <source>
        <dbReference type="RuleBase" id="RU003793"/>
    </source>
</evidence>
<reference evidence="5 6" key="1">
    <citation type="submission" date="2014-09" db="EMBL/GenBank/DDBJ databases">
        <title>Draft genome sequence of Streptomyces natalensis ATCC 27448, producer of the antifungal pimaricin.</title>
        <authorList>
            <person name="Mendes M.V."/>
            <person name="Beites T."/>
            <person name="Pires S."/>
            <person name="Santos C.L."/>
            <person name="Moradas-Ferreira P."/>
        </authorList>
    </citation>
    <scope>NUCLEOTIDE SEQUENCE [LARGE SCALE GENOMIC DNA]</scope>
    <source>
        <strain evidence="5 6">ATCC 27448</strain>
    </source>
</reference>
<dbReference type="PANTHER" id="PTHR30487">
    <property type="entry name" value="TYPE 4 PREPILIN-LIKE PROTEINS LEADER PEPTIDE-PROCESSING ENZYME"/>
    <property type="match status" value="1"/>
</dbReference>
<dbReference type="InterPro" id="IPR000045">
    <property type="entry name" value="Prepilin_IV_endopep_pep"/>
</dbReference>
<dbReference type="GO" id="GO:0005886">
    <property type="term" value="C:plasma membrane"/>
    <property type="evidence" value="ECO:0007669"/>
    <property type="project" value="TreeGrafter"/>
</dbReference>
<comment type="caution">
    <text evidence="5">The sequence shown here is derived from an EMBL/GenBank/DDBJ whole genome shotgun (WGS) entry which is preliminary data.</text>
</comment>
<protein>
    <recommendedName>
        <fullName evidence="4">Prepilin type IV endopeptidase peptidase domain-containing protein</fullName>
    </recommendedName>
</protein>
<dbReference type="PATRIC" id="fig|1240678.4.peg.5989"/>
<dbReference type="Proteomes" id="UP000032458">
    <property type="component" value="Unassembled WGS sequence"/>
</dbReference>
<feature type="transmembrane region" description="Helical" evidence="3">
    <location>
        <begin position="236"/>
        <end position="256"/>
    </location>
</feature>